<dbReference type="InterPro" id="IPR011050">
    <property type="entry name" value="Pectin_lyase_fold/virulence"/>
</dbReference>
<protein>
    <recommendedName>
        <fullName evidence="14">galacturonan 1,4-alpha-galacturonidase</fullName>
        <ecNumber evidence="14">3.2.1.67</ecNumber>
    </recommendedName>
</protein>
<keyword evidence="3" id="KW-0964">Secreted</keyword>
<evidence type="ECO:0000256" key="14">
    <source>
        <dbReference type="ARBA" id="ARBA00038933"/>
    </source>
</evidence>
<keyword evidence="8" id="KW-0325">Glycoprotein</keyword>
<comment type="subcellular location">
    <subcellularLocation>
        <location evidence="1">Secreted</location>
    </subcellularLocation>
</comment>
<dbReference type="AlphaFoldDB" id="A0A3A2ZJS5"/>
<evidence type="ECO:0000256" key="10">
    <source>
        <dbReference type="ARBA" id="ARBA00023295"/>
    </source>
</evidence>
<keyword evidence="4 17" id="KW-0732">Signal</keyword>
<evidence type="ECO:0000256" key="7">
    <source>
        <dbReference type="ARBA" id="ARBA00023157"/>
    </source>
</evidence>
<evidence type="ECO:0000313" key="19">
    <source>
        <dbReference type="Proteomes" id="UP000266188"/>
    </source>
</evidence>
<evidence type="ECO:0000256" key="11">
    <source>
        <dbReference type="ARBA" id="ARBA00023316"/>
    </source>
</evidence>
<dbReference type="GO" id="GO:0071555">
    <property type="term" value="P:cell wall organization"/>
    <property type="evidence" value="ECO:0007669"/>
    <property type="project" value="UniProtKB-KW"/>
</dbReference>
<comment type="caution">
    <text evidence="18">The sequence shown here is derived from an EMBL/GenBank/DDBJ whole genome shotgun (WGS) entry which is preliminary data.</text>
</comment>
<keyword evidence="9" id="KW-0119">Carbohydrate metabolism</keyword>
<keyword evidence="10 16" id="KW-0326">Glycosidase</keyword>
<evidence type="ECO:0000256" key="6">
    <source>
        <dbReference type="ARBA" id="ARBA00022801"/>
    </source>
</evidence>
<accession>A0A3A2ZJS5</accession>
<evidence type="ECO:0000256" key="5">
    <source>
        <dbReference type="ARBA" id="ARBA00022737"/>
    </source>
</evidence>
<sequence>MGFNFATKILQLLGLSLLSTAAVLEGKDSGKVCTVIPRGQNQDDVPNILHAVEECGHIPGGRVVLPSPYVYRINQRMTTHLENSKLEIGGTLLFSDDISYWVNNSYRFNYQHQSTAWRITGHDYEVDGGAKLGGIDGNGQVWYTWAKGGSNTFGRPMPMHVYNSTNAVLRNISVRNQQFWAVLVEESSYITLDHFYINATNHDFKADPESQWIQNTDGVDTYNSHHITITNWVYEGGDDAVAFKGNSSNIHVENIRVYGGPGIAFGSLGQYPDRWDIVENITVKDVVLQPSFQREIQSGVYFKSWIGVNYGDPPNGGGGGHGWVRNVTVENIKLIDVENPIYIDTWYSFSRRAKPILVLTSPSLSYLTQDVSKYCDTSTYRFDDIHFRNISGNGLATPNDYPGKNITFGISLLCSEKAPCKNLTFQDVDVQLPESYKGPKVLCANAQVKGLKCDKFE</sequence>
<organism evidence="18 19">
    <name type="scientific">Aspergillus sclerotialis</name>
    <dbReference type="NCBI Taxonomy" id="2070753"/>
    <lineage>
        <taxon>Eukaryota</taxon>
        <taxon>Fungi</taxon>
        <taxon>Dikarya</taxon>
        <taxon>Ascomycota</taxon>
        <taxon>Pezizomycotina</taxon>
        <taxon>Eurotiomycetes</taxon>
        <taxon>Eurotiomycetidae</taxon>
        <taxon>Eurotiales</taxon>
        <taxon>Aspergillaceae</taxon>
        <taxon>Aspergillus</taxon>
        <taxon>Aspergillus subgen. Polypaecilum</taxon>
    </lineage>
</organism>
<dbReference type="OrthoDB" id="187139at2759"/>
<evidence type="ECO:0000256" key="4">
    <source>
        <dbReference type="ARBA" id="ARBA00022729"/>
    </source>
</evidence>
<dbReference type="EC" id="3.2.1.67" evidence="14"/>
<dbReference type="InterPro" id="IPR012334">
    <property type="entry name" value="Pectin_lyas_fold"/>
</dbReference>
<dbReference type="GO" id="GO:0004650">
    <property type="term" value="F:polygalacturonase activity"/>
    <property type="evidence" value="ECO:0007669"/>
    <property type="project" value="InterPro"/>
</dbReference>
<proteinExistence type="inferred from homology"/>
<dbReference type="InterPro" id="IPR006626">
    <property type="entry name" value="PbH1"/>
</dbReference>
<name>A0A3A2ZJS5_9EURO</name>
<gene>
    <name evidence="18" type="ORF">PHISCL_04236</name>
</gene>
<dbReference type="PANTHER" id="PTHR31736">
    <property type="match status" value="1"/>
</dbReference>
<reference evidence="19" key="1">
    <citation type="submission" date="2017-02" db="EMBL/GenBank/DDBJ databases">
        <authorList>
            <person name="Tafer H."/>
            <person name="Lopandic K."/>
        </authorList>
    </citation>
    <scope>NUCLEOTIDE SEQUENCE [LARGE SCALE GENOMIC DNA]</scope>
    <source>
        <strain evidence="19">CBS 366.77</strain>
    </source>
</reference>
<keyword evidence="7" id="KW-1015">Disulfide bond</keyword>
<feature type="signal peptide" evidence="17">
    <location>
        <begin position="1"/>
        <end position="21"/>
    </location>
</feature>
<dbReference type="GO" id="GO:0005576">
    <property type="term" value="C:extracellular region"/>
    <property type="evidence" value="ECO:0007669"/>
    <property type="project" value="UniProtKB-SubCell"/>
</dbReference>
<dbReference type="Gene3D" id="2.160.20.10">
    <property type="entry name" value="Single-stranded right-handed beta-helix, Pectin lyase-like"/>
    <property type="match status" value="1"/>
</dbReference>
<evidence type="ECO:0000256" key="12">
    <source>
        <dbReference type="ARBA" id="ARBA00023326"/>
    </source>
</evidence>
<comment type="catalytic activity">
    <reaction evidence="15">
        <text>[(1-&gt;4)-alpha-D-galacturonosyl](n) + H2O = alpha-D-galacturonate + [(1-&gt;4)-alpha-D-galacturonosyl](n-1)</text>
        <dbReference type="Rhea" id="RHEA:14117"/>
        <dbReference type="Rhea" id="RHEA-COMP:14570"/>
        <dbReference type="Rhea" id="RHEA-COMP:14572"/>
        <dbReference type="ChEBI" id="CHEBI:15377"/>
        <dbReference type="ChEBI" id="CHEBI:58658"/>
        <dbReference type="ChEBI" id="CHEBI:140523"/>
        <dbReference type="EC" id="3.2.1.67"/>
    </reaction>
</comment>
<dbReference type="EMBL" id="MVGC01000121">
    <property type="protein sequence ID" value="RJE23428.1"/>
    <property type="molecule type" value="Genomic_DNA"/>
</dbReference>
<dbReference type="PANTHER" id="PTHR31736:SF12">
    <property type="entry name" value="EXO-POLYGALACTURONASE, PUTATIVE-RELATED"/>
    <property type="match status" value="1"/>
</dbReference>
<dbReference type="Pfam" id="PF00295">
    <property type="entry name" value="Glyco_hydro_28"/>
    <property type="match status" value="1"/>
</dbReference>
<dbReference type="STRING" id="2070753.A0A3A2ZJS5"/>
<dbReference type="SUPFAM" id="SSF51126">
    <property type="entry name" value="Pectin lyase-like"/>
    <property type="match status" value="1"/>
</dbReference>
<evidence type="ECO:0000256" key="15">
    <source>
        <dbReference type="ARBA" id="ARBA00048766"/>
    </source>
</evidence>
<evidence type="ECO:0000256" key="9">
    <source>
        <dbReference type="ARBA" id="ARBA00023277"/>
    </source>
</evidence>
<keyword evidence="6 16" id="KW-0378">Hydrolase</keyword>
<evidence type="ECO:0000256" key="13">
    <source>
        <dbReference type="ARBA" id="ARBA00037312"/>
    </source>
</evidence>
<evidence type="ECO:0000313" key="18">
    <source>
        <dbReference type="EMBL" id="RJE23428.1"/>
    </source>
</evidence>
<dbReference type="GO" id="GO:0047911">
    <property type="term" value="F:galacturan 1,4-alpha-galacturonidase activity"/>
    <property type="evidence" value="ECO:0007669"/>
    <property type="project" value="UniProtKB-EC"/>
</dbReference>
<dbReference type="SMART" id="SM00710">
    <property type="entry name" value="PbH1"/>
    <property type="match status" value="5"/>
</dbReference>
<keyword evidence="11" id="KW-0961">Cell wall biogenesis/degradation</keyword>
<keyword evidence="19" id="KW-1185">Reference proteome</keyword>
<evidence type="ECO:0000256" key="16">
    <source>
        <dbReference type="RuleBase" id="RU361169"/>
    </source>
</evidence>
<feature type="chain" id="PRO_5017220239" description="galacturonan 1,4-alpha-galacturonidase" evidence="17">
    <location>
        <begin position="22"/>
        <end position="457"/>
    </location>
</feature>
<dbReference type="GO" id="GO:0045490">
    <property type="term" value="P:pectin catabolic process"/>
    <property type="evidence" value="ECO:0007669"/>
    <property type="project" value="UniProtKB-ARBA"/>
</dbReference>
<dbReference type="Proteomes" id="UP000266188">
    <property type="component" value="Unassembled WGS sequence"/>
</dbReference>
<comment type="similarity">
    <text evidence="2 16">Belongs to the glycosyl hydrolase 28 family.</text>
</comment>
<comment type="function">
    <text evidence="13">Specific in hydrolyzing the terminal glycosidic bond of polygalacturonic acid and oligogalacturonates.</text>
</comment>
<evidence type="ECO:0000256" key="3">
    <source>
        <dbReference type="ARBA" id="ARBA00022525"/>
    </source>
</evidence>
<evidence type="ECO:0000256" key="8">
    <source>
        <dbReference type="ARBA" id="ARBA00023180"/>
    </source>
</evidence>
<keyword evidence="5" id="KW-0677">Repeat</keyword>
<keyword evidence="12" id="KW-0624">Polysaccharide degradation</keyword>
<evidence type="ECO:0000256" key="17">
    <source>
        <dbReference type="SAM" id="SignalP"/>
    </source>
</evidence>
<dbReference type="InterPro" id="IPR000743">
    <property type="entry name" value="Glyco_hydro_28"/>
</dbReference>
<evidence type="ECO:0000256" key="1">
    <source>
        <dbReference type="ARBA" id="ARBA00004613"/>
    </source>
</evidence>
<evidence type="ECO:0000256" key="2">
    <source>
        <dbReference type="ARBA" id="ARBA00008834"/>
    </source>
</evidence>